<gene>
    <name evidence="12" type="primary">tsaE</name>
    <name evidence="12" type="ORF">FDO65_14540</name>
</gene>
<comment type="function">
    <text evidence="10">Required for the formation of a threonylcarbamoyl group on adenosine at position 37 (t(6)A37) in tRNAs that read codons beginning with adenine. Is involved in the transfer of the threonylcarbamoyl moiety of threonylcarbamoyl-AMP (TC-AMP) to the N6 group of A37, together with TsaD and TsaB. TsaE seems to play an indirect role in the t(6)A biosynthesis pathway, possibly in regulating the core enzymatic function of TsaD.</text>
</comment>
<evidence type="ECO:0000256" key="11">
    <source>
        <dbReference type="ARBA" id="ARBA00032441"/>
    </source>
</evidence>
<accession>A0A4U6QF74</accession>
<sequence>MTGATDGTVELDLYTLDDTLAFGAALGRALRAGDVVILTGSLGAGKTALTKGIAVGLGVQGTVLSPTFVLARVHRPGPDARAGAVPLVHVDAYRLGGALELDDLDLDTDLARSAVVVEWGEGVADQLADDRLTIALERRPDDTRRARLTGIGAWAQRLPSVVAGMPATD</sequence>
<keyword evidence="12" id="KW-0808">Transferase</keyword>
<dbReference type="Pfam" id="PF02367">
    <property type="entry name" value="TsaE"/>
    <property type="match status" value="1"/>
</dbReference>
<dbReference type="GO" id="GO:0016740">
    <property type="term" value="F:transferase activity"/>
    <property type="evidence" value="ECO:0007669"/>
    <property type="project" value="UniProtKB-KW"/>
</dbReference>
<evidence type="ECO:0000313" key="12">
    <source>
        <dbReference type="EMBL" id="TKV58731.1"/>
    </source>
</evidence>
<evidence type="ECO:0000256" key="1">
    <source>
        <dbReference type="ARBA" id="ARBA00004496"/>
    </source>
</evidence>
<proteinExistence type="inferred from homology"/>
<evidence type="ECO:0000256" key="9">
    <source>
        <dbReference type="ARBA" id="ARBA00022842"/>
    </source>
</evidence>
<keyword evidence="7" id="KW-0547">Nucleotide-binding</keyword>
<dbReference type="SUPFAM" id="SSF52540">
    <property type="entry name" value="P-loop containing nucleoside triphosphate hydrolases"/>
    <property type="match status" value="1"/>
</dbReference>
<evidence type="ECO:0000256" key="10">
    <source>
        <dbReference type="ARBA" id="ARBA00024908"/>
    </source>
</evidence>
<dbReference type="InterPro" id="IPR003442">
    <property type="entry name" value="T6A_TsaE"/>
</dbReference>
<name>A0A4U6QF74_9ACTN</name>
<evidence type="ECO:0000256" key="6">
    <source>
        <dbReference type="ARBA" id="ARBA00022723"/>
    </source>
</evidence>
<comment type="subcellular location">
    <subcellularLocation>
        <location evidence="1">Cytoplasm</location>
    </subcellularLocation>
</comment>
<organism evidence="12 13">
    <name type="scientific">Nakamurella flava</name>
    <dbReference type="NCBI Taxonomy" id="2576308"/>
    <lineage>
        <taxon>Bacteria</taxon>
        <taxon>Bacillati</taxon>
        <taxon>Actinomycetota</taxon>
        <taxon>Actinomycetes</taxon>
        <taxon>Nakamurellales</taxon>
        <taxon>Nakamurellaceae</taxon>
        <taxon>Nakamurella</taxon>
    </lineage>
</organism>
<keyword evidence="8" id="KW-0067">ATP-binding</keyword>
<keyword evidence="5" id="KW-0819">tRNA processing</keyword>
<evidence type="ECO:0000256" key="2">
    <source>
        <dbReference type="ARBA" id="ARBA00007599"/>
    </source>
</evidence>
<comment type="caution">
    <text evidence="12">The sequence shown here is derived from an EMBL/GenBank/DDBJ whole genome shotgun (WGS) entry which is preliminary data.</text>
</comment>
<keyword evidence="9" id="KW-0460">Magnesium</keyword>
<dbReference type="GO" id="GO:0002949">
    <property type="term" value="P:tRNA threonylcarbamoyladenosine modification"/>
    <property type="evidence" value="ECO:0007669"/>
    <property type="project" value="InterPro"/>
</dbReference>
<evidence type="ECO:0000256" key="7">
    <source>
        <dbReference type="ARBA" id="ARBA00022741"/>
    </source>
</evidence>
<dbReference type="InterPro" id="IPR027417">
    <property type="entry name" value="P-loop_NTPase"/>
</dbReference>
<keyword evidence="13" id="KW-1185">Reference proteome</keyword>
<evidence type="ECO:0000256" key="5">
    <source>
        <dbReference type="ARBA" id="ARBA00022694"/>
    </source>
</evidence>
<evidence type="ECO:0000313" key="13">
    <source>
        <dbReference type="Proteomes" id="UP000306985"/>
    </source>
</evidence>
<dbReference type="PANTHER" id="PTHR33540">
    <property type="entry name" value="TRNA THREONYLCARBAMOYLADENOSINE BIOSYNTHESIS PROTEIN TSAE"/>
    <property type="match status" value="1"/>
</dbReference>
<dbReference type="NCBIfam" id="TIGR00150">
    <property type="entry name" value="T6A_YjeE"/>
    <property type="match status" value="1"/>
</dbReference>
<reference evidence="12 13" key="1">
    <citation type="submission" date="2019-05" db="EMBL/GenBank/DDBJ databases">
        <title>Nakamurella sp. N5BH11, whole genome shotgun sequence.</title>
        <authorList>
            <person name="Tuo L."/>
        </authorList>
    </citation>
    <scope>NUCLEOTIDE SEQUENCE [LARGE SCALE GENOMIC DNA]</scope>
    <source>
        <strain evidence="12 13">N5BH11</strain>
    </source>
</reference>
<evidence type="ECO:0000256" key="8">
    <source>
        <dbReference type="ARBA" id="ARBA00022840"/>
    </source>
</evidence>
<keyword evidence="4" id="KW-0963">Cytoplasm</keyword>
<protein>
    <recommendedName>
        <fullName evidence="3">tRNA threonylcarbamoyladenosine biosynthesis protein TsaE</fullName>
    </recommendedName>
    <alternativeName>
        <fullName evidence="11">t(6)A37 threonylcarbamoyladenosine biosynthesis protein TsaE</fullName>
    </alternativeName>
</protein>
<evidence type="ECO:0000256" key="4">
    <source>
        <dbReference type="ARBA" id="ARBA00022490"/>
    </source>
</evidence>
<dbReference type="GO" id="GO:0046872">
    <property type="term" value="F:metal ion binding"/>
    <property type="evidence" value="ECO:0007669"/>
    <property type="project" value="UniProtKB-KW"/>
</dbReference>
<dbReference type="AlphaFoldDB" id="A0A4U6QF74"/>
<dbReference type="RefSeq" id="WP_137450390.1">
    <property type="nucleotide sequence ID" value="NZ_SZZH01000003.1"/>
</dbReference>
<dbReference type="Gene3D" id="3.40.50.300">
    <property type="entry name" value="P-loop containing nucleotide triphosphate hydrolases"/>
    <property type="match status" value="1"/>
</dbReference>
<dbReference type="EMBL" id="SZZH01000003">
    <property type="protein sequence ID" value="TKV58731.1"/>
    <property type="molecule type" value="Genomic_DNA"/>
</dbReference>
<evidence type="ECO:0000256" key="3">
    <source>
        <dbReference type="ARBA" id="ARBA00019010"/>
    </source>
</evidence>
<dbReference type="GO" id="GO:0005524">
    <property type="term" value="F:ATP binding"/>
    <property type="evidence" value="ECO:0007669"/>
    <property type="project" value="UniProtKB-KW"/>
</dbReference>
<dbReference type="PANTHER" id="PTHR33540:SF2">
    <property type="entry name" value="TRNA THREONYLCARBAMOYLADENOSINE BIOSYNTHESIS PROTEIN TSAE"/>
    <property type="match status" value="1"/>
</dbReference>
<dbReference type="OrthoDB" id="9800307at2"/>
<dbReference type="GO" id="GO:0005737">
    <property type="term" value="C:cytoplasm"/>
    <property type="evidence" value="ECO:0007669"/>
    <property type="project" value="UniProtKB-SubCell"/>
</dbReference>
<keyword evidence="6" id="KW-0479">Metal-binding</keyword>
<dbReference type="Proteomes" id="UP000306985">
    <property type="component" value="Unassembled WGS sequence"/>
</dbReference>
<comment type="similarity">
    <text evidence="2">Belongs to the TsaE family.</text>
</comment>